<evidence type="ECO:0000256" key="4">
    <source>
        <dbReference type="ARBA" id="ARBA00016070"/>
    </source>
</evidence>
<organism evidence="15 16">
    <name type="scientific">Fraxinus pennsylvanica</name>
    <dbReference type="NCBI Taxonomy" id="56036"/>
    <lineage>
        <taxon>Eukaryota</taxon>
        <taxon>Viridiplantae</taxon>
        <taxon>Streptophyta</taxon>
        <taxon>Embryophyta</taxon>
        <taxon>Tracheophyta</taxon>
        <taxon>Spermatophyta</taxon>
        <taxon>Magnoliopsida</taxon>
        <taxon>eudicotyledons</taxon>
        <taxon>Gunneridae</taxon>
        <taxon>Pentapetalae</taxon>
        <taxon>asterids</taxon>
        <taxon>lamiids</taxon>
        <taxon>Lamiales</taxon>
        <taxon>Oleaceae</taxon>
        <taxon>Oleeae</taxon>
        <taxon>Fraxinus</taxon>
    </lineage>
</organism>
<feature type="domain" description="Anaphase-promoting complex subunit 1 C-terminal" evidence="12">
    <location>
        <begin position="1608"/>
        <end position="1773"/>
    </location>
</feature>
<proteinExistence type="inferred from homology"/>
<dbReference type="GO" id="GO:0051301">
    <property type="term" value="P:cell division"/>
    <property type="evidence" value="ECO:0007669"/>
    <property type="project" value="UniProtKB-KW"/>
</dbReference>
<feature type="domain" description="Anaphase-promoting complex subunit 1 N-terminal" evidence="11">
    <location>
        <begin position="301"/>
        <end position="516"/>
    </location>
</feature>
<evidence type="ECO:0000256" key="2">
    <source>
        <dbReference type="ARBA" id="ARBA00004906"/>
    </source>
</evidence>
<dbReference type="GO" id="GO:0060090">
    <property type="term" value="F:molecular adaptor activity"/>
    <property type="evidence" value="ECO:0007669"/>
    <property type="project" value="TreeGrafter"/>
</dbReference>
<comment type="similarity">
    <text evidence="3">Belongs to the APC1 family.</text>
</comment>
<evidence type="ECO:0000259" key="12">
    <source>
        <dbReference type="Pfam" id="PF18122"/>
    </source>
</evidence>
<keyword evidence="7" id="KW-0498">Mitosis</keyword>
<name>A0AAD1ZQB0_9LAMI</name>
<reference evidence="15" key="1">
    <citation type="submission" date="2023-05" db="EMBL/GenBank/DDBJ databases">
        <authorList>
            <person name="Huff M."/>
        </authorList>
    </citation>
    <scope>NUCLEOTIDE SEQUENCE</scope>
</reference>
<feature type="domain" description="Anaphase-promoting complex subunit 1 middle" evidence="13">
    <location>
        <begin position="531"/>
        <end position="795"/>
    </location>
</feature>
<dbReference type="GO" id="GO:0005680">
    <property type="term" value="C:anaphase-promoting complex"/>
    <property type="evidence" value="ECO:0007669"/>
    <property type="project" value="InterPro"/>
</dbReference>
<evidence type="ECO:0000256" key="5">
    <source>
        <dbReference type="ARBA" id="ARBA00022618"/>
    </source>
</evidence>
<protein>
    <recommendedName>
        <fullName evidence="4">Anaphase-promoting complex subunit 1</fullName>
    </recommendedName>
</protein>
<evidence type="ECO:0000259" key="11">
    <source>
        <dbReference type="Pfam" id="PF12859"/>
    </source>
</evidence>
<dbReference type="Pfam" id="PF21282">
    <property type="entry name" value="APC1_3rd"/>
    <property type="match status" value="1"/>
</dbReference>
<dbReference type="InterPro" id="IPR049255">
    <property type="entry name" value="Apc1_N"/>
</dbReference>
<dbReference type="Pfam" id="PF20518">
    <property type="entry name" value="Apc1_MidN"/>
    <property type="match status" value="1"/>
</dbReference>
<sequence length="1821" mass="202770">MRLTDSTQEMSAIRELTVLGEFKPFGLVAEALDGGKPADDNYHFFLFDLNVTKQRDEAADELEASSSNWSDHELFVRGNRIIWSIGSRVYKRFTLPSKVIKTCWCRMGDLCESLLCVLQIDSLTIYSTTGEVVSVPLTHTVTSIWPLPFGLLLQQAPERNPLTNITLFSSSPFLSARDVFRPKRGLGNSPQNNYTPMNSFDCGTISSHLILNDPLEDPQLTYIEEMGKLNPMSKFDEVTIWTSDSIPLVASHNKGKMKHSLWAVEVLNSNIGAVHVKTSDLIPSRVLAKQFSFRRIWQGKGSHTAASKVFLATDDDVAPIICFLLQEQKMLLSVRLQCVEINNEIVYDIKPDMSWSIPAIAAAPIIVTRPRIKVGLLPLGDIMTLTPENTLLLYSGKLCLCRYVMPSFLGRDQLLINPKLSGNKTTIRDLKIVGLTDAVEGRINLNLNNGQVYRCAFRRSPSSSLTNDCINAMAEGLSPCFYNHFLVLLWGDGSSAYLSKADSSADSEWESFCSVIMQLCRKSNCSFQISSDSASHSSWEFLIKSRYHDKYYKHNFIAGTFSGSSSGMQVSSSAGAVLGYPQRTEESFYLKLLTETLDSLHAVYETLKLDNLRKRDLSLLVVLLCDVAGFLNEKNYLDHYKRDFPGLLKGFEESKLSFSPRTPPSLFRWLENCLQHGCNSASTKDLPFLICKDGSSVVNWARKIVSFYSLLCGADESEKRLSTGVTCNIASGLFYTREELTVLAMVGEKFGLQQLDLLPAGISLPLRHALDRCRESPPTKWPAAAYVLLGREDLALLCSTDPSKIVEQERHTNLNLISMSTPYMLHLHPVTIPSSVSETLELESTKLKDLDSFDESVTDGMEHIFNSSTQLRYGRDMRLNEVRRLLCSAKPVAIQTPVNPMASDQDLQQTQLWHLAQRTTTLPFGRGAFTLGTICTLLTEALTVPKLVLAGRLPAQQNATVNLDANITNVQDLKCWPEFHNAVAAGLRFAPLQGKMSRTWILYNKPEEPNVSHAGLLLALGLHGQLHVLNITDVYQYYSQEHESTTVGLMLGLAASYRGTMQPAISKSLYVHLPARHPSSFPELELPTLIQSAALLSIGLLYEGSAHPQTMQVLLSEIGRRSGGDNVLEREGYAVSAGFSLGLVALGRGENALGSEDPLIDRLFQYISGKELHNDRLHLFKPSVDEHNRSAGQIMDGSLVNIDVTAPGAIIALTLIYLKTESKMVASRLPIPQTHFELQHVRPDFVMLCVIARNLIQWSRICPSEDWMQSQVPEVVQNGIESLENEMDDIYEMDAESFVQAYVNIIVGACISLGLRFAGTRDENAQELLYKYAVYFLNEIKPVCISSGHSLPKGLSNYVDRGTFETCLHLIVLSLCVVMAGSGHLQTFRLLKFLRTRNSADGHANFGNQMAVSLAIGFLFLGGGMWTFSTSNSSVAALLITLYPRLPTGPNDNRCHLQAFRHLYVLATEARWIQTVDVDTGLPVYVPLEVTIRETEHYAETSYCEVTPCSLPERAILKAVRVCGPRYWPQNIELFPEEKPWWSSADKNHPFNSGVLYVKRKVGSSSYVDDPIGCQSLLSRAIHKMSGLTRLRSHTPSTQCIGTVTVDQLVSTFSSDPSLIAFAQLFCNPSSNNISDHDFQEFCLQVLFECVSKDRPALLQVYLSLYTTIECMVDLVTGTYNSGDSLFLSSLKIAVAYNEALLSGKLTSSGGEIVQSAFLGALRKRVEEILNFSLDLRTDFSAYINSGRWPTEDSQGKMPGMILSWYLQWYGVPSALDIKKAAEKIKRIKIRSSVPLLRLVFPTTHIATIDRINNVWFSEED</sequence>
<dbReference type="PANTHER" id="PTHR12827">
    <property type="entry name" value="MEIOTIC CHECKPOINT REGULATOR TSG24 FAMILY MEMBER"/>
    <property type="match status" value="1"/>
</dbReference>
<keyword evidence="5" id="KW-0132">Cell division</keyword>
<evidence type="ECO:0000256" key="6">
    <source>
        <dbReference type="ARBA" id="ARBA00022737"/>
    </source>
</evidence>
<dbReference type="GO" id="GO:0031145">
    <property type="term" value="P:anaphase-promoting complex-dependent catabolic process"/>
    <property type="evidence" value="ECO:0007669"/>
    <property type="project" value="TreeGrafter"/>
</dbReference>
<evidence type="ECO:0000259" key="14">
    <source>
        <dbReference type="Pfam" id="PF21282"/>
    </source>
</evidence>
<feature type="domain" description="Anaphase-promoting complex subunit 1 N-terminal" evidence="11">
    <location>
        <begin position="39"/>
        <end position="270"/>
    </location>
</feature>
<gene>
    <name evidence="15" type="ORF">FPE_LOCUS19651</name>
</gene>
<dbReference type="InterPro" id="IPR041221">
    <property type="entry name" value="APC1_C"/>
</dbReference>
<feature type="domain" description="Anaphase-promoting complex subunit 1 beta-sandwich" evidence="14">
    <location>
        <begin position="1471"/>
        <end position="1534"/>
    </location>
</feature>
<keyword evidence="10" id="KW-0131">Cell cycle</keyword>
<evidence type="ECO:0000259" key="13">
    <source>
        <dbReference type="Pfam" id="PF20518"/>
    </source>
</evidence>
<keyword evidence="9" id="KW-0539">Nucleus</keyword>
<comment type="pathway">
    <text evidence="2">Protein modification; protein ubiquitination.</text>
</comment>
<comment type="subcellular location">
    <subcellularLocation>
        <location evidence="1">Nucleus</location>
    </subcellularLocation>
</comment>
<keyword evidence="16" id="KW-1185">Reference proteome</keyword>
<evidence type="ECO:0000313" key="16">
    <source>
        <dbReference type="Proteomes" id="UP000834106"/>
    </source>
</evidence>
<dbReference type="FunFam" id="1.25.10.10:FF:000211">
    <property type="entry name" value="Anaphase-promoting complex subunit 1"/>
    <property type="match status" value="1"/>
</dbReference>
<dbReference type="InterPro" id="IPR002015">
    <property type="entry name" value="Proteasome/cyclosome_rpt"/>
</dbReference>
<dbReference type="InterPro" id="IPR048971">
    <property type="entry name" value="Apc1_3rd"/>
</dbReference>
<dbReference type="Pfam" id="PF18122">
    <property type="entry name" value="APC1_C"/>
    <property type="match status" value="1"/>
</dbReference>
<keyword evidence="6" id="KW-0677">Repeat</keyword>
<keyword evidence="8" id="KW-0833">Ubl conjugation pathway</keyword>
<dbReference type="Proteomes" id="UP000834106">
    <property type="component" value="Chromosome 12"/>
</dbReference>
<dbReference type="InterPro" id="IPR024990">
    <property type="entry name" value="Apc1"/>
</dbReference>
<dbReference type="Pfam" id="PF01851">
    <property type="entry name" value="PC_rep"/>
    <property type="match status" value="1"/>
</dbReference>
<accession>A0AAD1ZQB0</accession>
<evidence type="ECO:0000313" key="15">
    <source>
        <dbReference type="EMBL" id="CAI9772221.1"/>
    </source>
</evidence>
<evidence type="ECO:0000256" key="9">
    <source>
        <dbReference type="ARBA" id="ARBA00023242"/>
    </source>
</evidence>
<evidence type="ECO:0000256" key="8">
    <source>
        <dbReference type="ARBA" id="ARBA00022786"/>
    </source>
</evidence>
<evidence type="ECO:0000256" key="3">
    <source>
        <dbReference type="ARBA" id="ARBA00010547"/>
    </source>
</evidence>
<dbReference type="InterPro" id="IPR046794">
    <property type="entry name" value="Apc1_MidN"/>
</dbReference>
<dbReference type="GO" id="GO:0007091">
    <property type="term" value="P:metaphase/anaphase transition of mitotic cell cycle"/>
    <property type="evidence" value="ECO:0007669"/>
    <property type="project" value="TreeGrafter"/>
</dbReference>
<evidence type="ECO:0000256" key="7">
    <source>
        <dbReference type="ARBA" id="ARBA00022776"/>
    </source>
</evidence>
<evidence type="ECO:0000256" key="1">
    <source>
        <dbReference type="ARBA" id="ARBA00004123"/>
    </source>
</evidence>
<dbReference type="EMBL" id="OU503047">
    <property type="protein sequence ID" value="CAI9772221.1"/>
    <property type="molecule type" value="Genomic_DNA"/>
</dbReference>
<dbReference type="Gene3D" id="1.25.10.10">
    <property type="entry name" value="Leucine-rich Repeat Variant"/>
    <property type="match status" value="2"/>
</dbReference>
<evidence type="ECO:0000256" key="10">
    <source>
        <dbReference type="ARBA" id="ARBA00023306"/>
    </source>
</evidence>
<dbReference type="GO" id="GO:0070979">
    <property type="term" value="P:protein K11-linked ubiquitination"/>
    <property type="evidence" value="ECO:0007669"/>
    <property type="project" value="TreeGrafter"/>
</dbReference>
<dbReference type="FunFam" id="1.25.10.10:FF:000338">
    <property type="entry name" value="Anaphase-promoting complex subunit 1"/>
    <property type="match status" value="1"/>
</dbReference>
<dbReference type="PANTHER" id="PTHR12827:SF3">
    <property type="entry name" value="ANAPHASE-PROMOTING COMPLEX SUBUNIT 1"/>
    <property type="match status" value="1"/>
</dbReference>
<dbReference type="Pfam" id="PF12859">
    <property type="entry name" value="ANAPC1"/>
    <property type="match status" value="2"/>
</dbReference>
<dbReference type="InterPro" id="IPR011989">
    <property type="entry name" value="ARM-like"/>
</dbReference>